<keyword evidence="3" id="KW-0732">Signal</keyword>
<sequence length="228" mass="26612">MQTRRYRKMLAPALLAMAIAPLALQASAAPGDGERAESRQQWQEARAERHAEKRAELFERAGLDAETREALESAHREHREAMAELREEHRERIEELLSDEQRSALDEARREMHEEHHASRHQPSAEDLQHRMRAMVDGWDLSDEERDELRELRQAHYAEMAELRDRDFDSREERREAYQELRDEHRAALAELLTDEQFEEMQQTARMAHGKRHGHQAGNGNGNGNGND</sequence>
<feature type="signal peptide" evidence="3">
    <location>
        <begin position="1"/>
        <end position="28"/>
    </location>
</feature>
<keyword evidence="1" id="KW-0175">Coiled coil</keyword>
<feature type="region of interest" description="Disordered" evidence="2">
    <location>
        <begin position="27"/>
        <end position="87"/>
    </location>
</feature>
<evidence type="ECO:0000313" key="5">
    <source>
        <dbReference type="Proteomes" id="UP000294823"/>
    </source>
</evidence>
<evidence type="ECO:0000313" key="4">
    <source>
        <dbReference type="EMBL" id="TDB02449.1"/>
    </source>
</evidence>
<dbReference type="RefSeq" id="WP_132042940.1">
    <property type="nucleotide sequence ID" value="NZ_SLTR01000010.1"/>
</dbReference>
<dbReference type="Proteomes" id="UP000294823">
    <property type="component" value="Unassembled WGS sequence"/>
</dbReference>
<feature type="coiled-coil region" evidence="1">
    <location>
        <begin position="146"/>
        <end position="195"/>
    </location>
</feature>
<name>A0ABY2D6K0_9GAMM</name>
<evidence type="ECO:0000256" key="2">
    <source>
        <dbReference type="SAM" id="MobiDB-lite"/>
    </source>
</evidence>
<feature type="region of interest" description="Disordered" evidence="2">
    <location>
        <begin position="201"/>
        <end position="228"/>
    </location>
</feature>
<accession>A0ABY2D6K0</accession>
<comment type="caution">
    <text evidence="4">The sequence shown here is derived from an EMBL/GenBank/DDBJ whole genome shotgun (WGS) entry which is preliminary data.</text>
</comment>
<feature type="region of interest" description="Disordered" evidence="2">
    <location>
        <begin position="106"/>
        <end position="127"/>
    </location>
</feature>
<dbReference type="EMBL" id="SLTR01000010">
    <property type="protein sequence ID" value="TDB02449.1"/>
    <property type="molecule type" value="Genomic_DNA"/>
</dbReference>
<feature type="chain" id="PRO_5045188379" description="Zinc resistance-associated protein" evidence="3">
    <location>
        <begin position="29"/>
        <end position="228"/>
    </location>
</feature>
<organism evidence="4 5">
    <name type="scientific">Halomonas marinisediminis</name>
    <dbReference type="NCBI Taxonomy" id="2546095"/>
    <lineage>
        <taxon>Bacteria</taxon>
        <taxon>Pseudomonadati</taxon>
        <taxon>Pseudomonadota</taxon>
        <taxon>Gammaproteobacteria</taxon>
        <taxon>Oceanospirillales</taxon>
        <taxon>Halomonadaceae</taxon>
        <taxon>Halomonas</taxon>
    </lineage>
</organism>
<keyword evidence="5" id="KW-1185">Reference proteome</keyword>
<gene>
    <name evidence="4" type="ORF">E0702_08815</name>
</gene>
<reference evidence="4 5" key="1">
    <citation type="submission" date="2019-03" db="EMBL/GenBank/DDBJ databases">
        <title>Halomonas marinisediminis sp. nov., a moderately halophilic bacterium isolated from the Bohai Gulf.</title>
        <authorList>
            <person name="Ji X."/>
        </authorList>
    </citation>
    <scope>NUCLEOTIDE SEQUENCE [LARGE SCALE GENOMIC DNA]</scope>
    <source>
        <strain evidence="4 5">204</strain>
    </source>
</reference>
<evidence type="ECO:0000256" key="3">
    <source>
        <dbReference type="SAM" id="SignalP"/>
    </source>
</evidence>
<feature type="compositionally biased region" description="Gly residues" evidence="2">
    <location>
        <begin position="217"/>
        <end position="228"/>
    </location>
</feature>
<protein>
    <recommendedName>
        <fullName evidence="6">Zinc resistance-associated protein</fullName>
    </recommendedName>
</protein>
<feature type="compositionally biased region" description="Basic and acidic residues" evidence="2">
    <location>
        <begin position="45"/>
        <end position="87"/>
    </location>
</feature>
<evidence type="ECO:0008006" key="6">
    <source>
        <dbReference type="Google" id="ProtNLM"/>
    </source>
</evidence>
<evidence type="ECO:0000256" key="1">
    <source>
        <dbReference type="SAM" id="Coils"/>
    </source>
</evidence>
<proteinExistence type="predicted"/>